<keyword evidence="12" id="KW-0408">Iron</keyword>
<feature type="transmembrane region" description="Helical" evidence="15">
    <location>
        <begin position="558"/>
        <end position="575"/>
    </location>
</feature>
<dbReference type="SMART" id="SM00062">
    <property type="entry name" value="PBPb"/>
    <property type="match status" value="1"/>
</dbReference>
<sequence length="952" mass="109858">MNFIRLIIFSLLITSELFSSQNLEKVTLQLNWKYQFEFAGFIAAKEKGFYKDLGLDVQINEFVGDINVIDEVKNDRATFGLYDTSYLNLYDEKKPIVLVANYFKKSALVFVTKQDIIVPEDLKGKKVMYLKNELKDSLLGELLKKHKIKQSDFISVDHDFTGEKFINGEVDAFSAFVSNELYHVKKSQIPYRIIDPENYGIIGGGLNLFTSYSNAKKNPLMVQKFLEATNKGWNYAFDNKEEISDIIIEKYSKIKSKDALLFEAKETEKLMMTAIYKVGEIIENVVNQDILRSHSNIPLDKLLFNKIFTYSNIDFSEKEKEYIKKKKEIKVCIDPNWMPYEMFNEEGKHIGMTADFLKLISEKTNLEINVIPTKTWSDSLNLAKQRKCDILSLAQETPSRLKYLKFTSSYINFPVVIATSTEKFFLPNPEDIIEKEKVGIVKGYSMGEYLKNKYPNNKIVDVNNIKQGLEKVRSGELYGFVDSLPTIAYVLQHEFIDTLKITGKFDRKFDLGIAVRNDDELLYEIIQKAIESIPHSTMQEIFNRYISVKVESSDNFKYLFEILGIFLIIIIIAYFRNRQLKKYNNILSKTQKKLETSLESFEILLDSVNEGVFVFDENGKCLQSNKIAAELFGFENKDQVIGQHIKDFVSPKSYDLVAKNIKTDQEDAYEIIVQKKDGEEFHVLAKGKDAILDSKRVRISSVIDLTELKQKDKLLSQQSKMAAMGEMIENIAHQWRQPLSLVSSIATGIIVKKELGVTDFDDEKKDLEKINNTAQHLSQTIEDFRNFFKTDKEKKEFSVLKSIEKNLMLIEGILKSNNIQMIFEQKDDCKIKSYENEFTQALLNIFYNSKDALKDKTQEEKLIFVNVKSDKENIIVTVLDNGGGIKNSIIEKIFDPYFTTKHQAQGTGIGLYMTHQIIEKHMGGKIIVENEKFEYNNIKYKGAKFSIYLPLK</sequence>
<gene>
    <name evidence="18" type="ORF">FDK22_03615</name>
</gene>
<dbReference type="SUPFAM" id="SSF47384">
    <property type="entry name" value="Homodimeric domain of signal transducing histidine kinase"/>
    <property type="match status" value="1"/>
</dbReference>
<evidence type="ECO:0000256" key="1">
    <source>
        <dbReference type="ARBA" id="ARBA00000085"/>
    </source>
</evidence>
<dbReference type="InterPro" id="IPR027939">
    <property type="entry name" value="NMT1/THI5"/>
</dbReference>
<dbReference type="Gene3D" id="1.10.287.130">
    <property type="match status" value="1"/>
</dbReference>
<dbReference type="GO" id="GO:0009228">
    <property type="term" value="P:thiamine biosynthetic process"/>
    <property type="evidence" value="ECO:0007669"/>
    <property type="project" value="UniProtKB-KW"/>
</dbReference>
<evidence type="ECO:0000256" key="6">
    <source>
        <dbReference type="ARBA" id="ARBA00012438"/>
    </source>
</evidence>
<dbReference type="EMBL" id="VANU01000001">
    <property type="protein sequence ID" value="TLP41122.1"/>
    <property type="molecule type" value="Genomic_DNA"/>
</dbReference>
<accession>A0A5R8Y6I8</accession>
<dbReference type="Gene3D" id="3.30.450.20">
    <property type="entry name" value="PAS domain"/>
    <property type="match status" value="1"/>
</dbReference>
<dbReference type="InterPro" id="IPR005467">
    <property type="entry name" value="His_kinase_dom"/>
</dbReference>
<evidence type="ECO:0000256" key="12">
    <source>
        <dbReference type="ARBA" id="ARBA00023004"/>
    </source>
</evidence>
<dbReference type="NCBIfam" id="TIGR00229">
    <property type="entry name" value="sensory_box"/>
    <property type="match status" value="1"/>
</dbReference>
<dbReference type="SUPFAM" id="SSF55785">
    <property type="entry name" value="PYP-like sensor domain (PAS domain)"/>
    <property type="match status" value="1"/>
</dbReference>
<dbReference type="PROSITE" id="PS50109">
    <property type="entry name" value="HIS_KIN"/>
    <property type="match status" value="1"/>
</dbReference>
<dbReference type="OrthoDB" id="174578at2"/>
<evidence type="ECO:0000256" key="3">
    <source>
        <dbReference type="ARBA" id="ARBA00004948"/>
    </source>
</evidence>
<evidence type="ECO:0000256" key="7">
    <source>
        <dbReference type="ARBA" id="ARBA00022553"/>
    </source>
</evidence>
<keyword evidence="15" id="KW-0812">Transmembrane</keyword>
<dbReference type="CDD" id="cd00130">
    <property type="entry name" value="PAS"/>
    <property type="match status" value="1"/>
</dbReference>
<keyword evidence="10" id="KW-0663">Pyridoxal phosphate</keyword>
<dbReference type="InterPro" id="IPR003661">
    <property type="entry name" value="HisK_dim/P_dom"/>
</dbReference>
<keyword evidence="8" id="KW-0808">Transferase</keyword>
<dbReference type="PANTHER" id="PTHR31528">
    <property type="entry name" value="4-AMINO-5-HYDROXYMETHYL-2-METHYLPYRIMIDINE PHOSPHATE SYNTHASE THI11-RELATED"/>
    <property type="match status" value="1"/>
</dbReference>
<dbReference type="CDD" id="cd00082">
    <property type="entry name" value="HisKA"/>
    <property type="match status" value="1"/>
</dbReference>
<dbReference type="AlphaFoldDB" id="A0A5R8Y6I8"/>
<dbReference type="SMART" id="SM00387">
    <property type="entry name" value="HATPase_c"/>
    <property type="match status" value="1"/>
</dbReference>
<name>A0A5R8Y6I8_9BACT</name>
<comment type="similarity">
    <text evidence="4">Belongs to the NMT1/THI5 family.</text>
</comment>
<dbReference type="PANTHER" id="PTHR31528:SF1">
    <property type="entry name" value="4-AMINO-5-HYDROXYMETHYL-2-METHYLPYRIMIDINE PHOSPHATE SYNTHASE THI11-RELATED"/>
    <property type="match status" value="1"/>
</dbReference>
<dbReference type="PRINTS" id="PR00344">
    <property type="entry name" value="BCTRLSENSOR"/>
</dbReference>
<dbReference type="InterPro" id="IPR000014">
    <property type="entry name" value="PAS"/>
</dbReference>
<dbReference type="GO" id="GO:0046872">
    <property type="term" value="F:metal ion binding"/>
    <property type="evidence" value="ECO:0007669"/>
    <property type="project" value="UniProtKB-KW"/>
</dbReference>
<keyword evidence="15" id="KW-1133">Transmembrane helix</keyword>
<dbReference type="PROSITE" id="PS50112">
    <property type="entry name" value="PAS"/>
    <property type="match status" value="1"/>
</dbReference>
<comment type="catalytic activity">
    <reaction evidence="14">
        <text>N(6)-(pyridoxal phosphate)-L-lysyl-[4-amino-5-hydroxymethyl-2-methylpyrimidine phosphate synthase] + L-histidyl-[4-amino-5-hydroxymethyl-2-methylpyrimidine phosphate synthase] + 2 Fe(3+) + 4 H2O = L-lysyl-[4-amino-5-hydroxymethyl-2-methylpyrimidine phosphate synthase] + (2S)-2-amino-5-hydroxy-4-oxopentanoyl-[4-amino-5-hydroxymethyl-2-methylpyrimidine phosphate synthase] + 4-amino-2-methyl-5-(phosphooxymethyl)pyrimidine + 3-oxopropanoate + 2 Fe(2+) + 2 H(+)</text>
        <dbReference type="Rhea" id="RHEA:65756"/>
        <dbReference type="Rhea" id="RHEA-COMP:16892"/>
        <dbReference type="Rhea" id="RHEA-COMP:16893"/>
        <dbReference type="Rhea" id="RHEA-COMP:16894"/>
        <dbReference type="Rhea" id="RHEA-COMP:16895"/>
        <dbReference type="ChEBI" id="CHEBI:15377"/>
        <dbReference type="ChEBI" id="CHEBI:15378"/>
        <dbReference type="ChEBI" id="CHEBI:29033"/>
        <dbReference type="ChEBI" id="CHEBI:29034"/>
        <dbReference type="ChEBI" id="CHEBI:29969"/>
        <dbReference type="ChEBI" id="CHEBI:29979"/>
        <dbReference type="ChEBI" id="CHEBI:33190"/>
        <dbReference type="ChEBI" id="CHEBI:58354"/>
        <dbReference type="ChEBI" id="CHEBI:143915"/>
        <dbReference type="ChEBI" id="CHEBI:157692"/>
    </reaction>
    <physiologicalReaction direction="left-to-right" evidence="14">
        <dbReference type="Rhea" id="RHEA:65757"/>
    </physiologicalReaction>
</comment>
<keyword evidence="19" id="KW-1185">Reference proteome</keyword>
<evidence type="ECO:0000313" key="18">
    <source>
        <dbReference type="EMBL" id="TLP41122.1"/>
    </source>
</evidence>
<dbReference type="Gene3D" id="3.30.565.10">
    <property type="entry name" value="Histidine kinase-like ATPase, C-terminal domain"/>
    <property type="match status" value="1"/>
</dbReference>
<evidence type="ECO:0000256" key="5">
    <source>
        <dbReference type="ARBA" id="ARBA00011738"/>
    </source>
</evidence>
<evidence type="ECO:0000256" key="10">
    <source>
        <dbReference type="ARBA" id="ARBA00022898"/>
    </source>
</evidence>
<feature type="domain" description="Histidine kinase" evidence="16">
    <location>
        <begin position="730"/>
        <end position="952"/>
    </location>
</feature>
<evidence type="ECO:0000256" key="15">
    <source>
        <dbReference type="SAM" id="Phobius"/>
    </source>
</evidence>
<dbReference type="Gene3D" id="3.40.190.10">
    <property type="entry name" value="Periplasmic binding protein-like II"/>
    <property type="match status" value="4"/>
</dbReference>
<evidence type="ECO:0000256" key="2">
    <source>
        <dbReference type="ARBA" id="ARBA00003469"/>
    </source>
</evidence>
<keyword evidence="7" id="KW-0597">Phosphoprotein</keyword>
<protein>
    <recommendedName>
        <fullName evidence="6">histidine kinase</fullName>
        <ecNumber evidence="6">2.7.13.3</ecNumber>
    </recommendedName>
    <alternativeName>
        <fullName evidence="13">Thiamine pyrimidine synthase</fullName>
    </alternativeName>
</protein>
<keyword evidence="9" id="KW-0479">Metal-binding</keyword>
<dbReference type="RefSeq" id="WP_138151524.1">
    <property type="nucleotide sequence ID" value="NZ_VANU01000001.1"/>
</dbReference>
<dbReference type="Pfam" id="PF00497">
    <property type="entry name" value="SBP_bac_3"/>
    <property type="match status" value="1"/>
</dbReference>
<evidence type="ECO:0000256" key="13">
    <source>
        <dbReference type="ARBA" id="ARBA00033171"/>
    </source>
</evidence>
<dbReference type="InterPro" id="IPR003594">
    <property type="entry name" value="HATPase_dom"/>
</dbReference>
<evidence type="ECO:0000256" key="8">
    <source>
        <dbReference type="ARBA" id="ARBA00022679"/>
    </source>
</evidence>
<comment type="caution">
    <text evidence="18">The sequence shown here is derived from an EMBL/GenBank/DDBJ whole genome shotgun (WGS) entry which is preliminary data.</text>
</comment>
<dbReference type="EC" id="2.7.13.3" evidence="6"/>
<dbReference type="SUPFAM" id="SSF55874">
    <property type="entry name" value="ATPase domain of HSP90 chaperone/DNA topoisomerase II/histidine kinase"/>
    <property type="match status" value="1"/>
</dbReference>
<feature type="domain" description="PAS" evidence="17">
    <location>
        <begin position="597"/>
        <end position="668"/>
    </location>
</feature>
<dbReference type="InterPro" id="IPR015168">
    <property type="entry name" value="SsuA/THI5"/>
</dbReference>
<dbReference type="Pfam" id="PF02518">
    <property type="entry name" value="HATPase_c"/>
    <property type="match status" value="1"/>
</dbReference>
<dbReference type="GO" id="GO:0000155">
    <property type="term" value="F:phosphorelay sensor kinase activity"/>
    <property type="evidence" value="ECO:0007669"/>
    <property type="project" value="InterPro"/>
</dbReference>
<keyword evidence="11" id="KW-0784">Thiamine biosynthesis</keyword>
<reference evidence="18 19" key="1">
    <citation type="submission" date="2019-05" db="EMBL/GenBank/DDBJ databases">
        <title>Arcobacter sp. nov., isolated from sea sediment.</title>
        <authorList>
            <person name="Kim W."/>
        </authorList>
    </citation>
    <scope>NUCLEOTIDE SEQUENCE [LARGE SCALE GENOMIC DNA]</scope>
    <source>
        <strain evidence="18 19">CAU 1517</strain>
    </source>
</reference>
<comment type="pathway">
    <text evidence="3">Cofactor biosynthesis; thiamine diphosphate biosynthesis.</text>
</comment>
<organism evidence="18 19">
    <name type="scientific">Arcobacter arenosus</name>
    <dbReference type="NCBI Taxonomy" id="2576037"/>
    <lineage>
        <taxon>Bacteria</taxon>
        <taxon>Pseudomonadati</taxon>
        <taxon>Campylobacterota</taxon>
        <taxon>Epsilonproteobacteria</taxon>
        <taxon>Campylobacterales</taxon>
        <taxon>Arcobacteraceae</taxon>
        <taxon>Arcobacter</taxon>
    </lineage>
</organism>
<dbReference type="InterPro" id="IPR001638">
    <property type="entry name" value="Solute-binding_3/MltF_N"/>
</dbReference>
<dbReference type="SMART" id="SM00091">
    <property type="entry name" value="PAS"/>
    <property type="match status" value="1"/>
</dbReference>
<dbReference type="Pfam" id="PF13426">
    <property type="entry name" value="PAS_9"/>
    <property type="match status" value="1"/>
</dbReference>
<comment type="catalytic activity">
    <reaction evidence="1">
        <text>ATP + protein L-histidine = ADP + protein N-phospho-L-histidine.</text>
        <dbReference type="EC" id="2.7.13.3"/>
    </reaction>
</comment>
<evidence type="ECO:0000259" key="16">
    <source>
        <dbReference type="PROSITE" id="PS50109"/>
    </source>
</evidence>
<dbReference type="Pfam" id="PF09084">
    <property type="entry name" value="NMT1"/>
    <property type="match status" value="1"/>
</dbReference>
<comment type="function">
    <text evidence="2">Responsible for the formation of the pyrimidine heterocycle in the thiamine biosynthesis pathway. Catalyzes the formation of hydroxymethylpyrimidine phosphate (HMP-P) from histidine and pyridoxal phosphate (PLP). The protein uses PLP and the active site histidine to form HMP-P, generating an inactive enzyme. The enzyme can only undergo a single turnover, which suggests it is a suicide enzyme.</text>
</comment>
<dbReference type="InterPro" id="IPR036097">
    <property type="entry name" value="HisK_dim/P_sf"/>
</dbReference>
<dbReference type="CDD" id="cd13708">
    <property type="entry name" value="PBP2_BvgS_like_1"/>
    <property type="match status" value="1"/>
</dbReference>
<dbReference type="SUPFAM" id="SSF53850">
    <property type="entry name" value="Periplasmic binding protein-like II"/>
    <property type="match status" value="2"/>
</dbReference>
<comment type="subunit">
    <text evidence="5">Homodimer.</text>
</comment>
<dbReference type="InterPro" id="IPR004358">
    <property type="entry name" value="Sig_transdc_His_kin-like_C"/>
</dbReference>
<keyword evidence="15" id="KW-0472">Membrane</keyword>
<dbReference type="InterPro" id="IPR036890">
    <property type="entry name" value="HATPase_C_sf"/>
</dbReference>
<evidence type="ECO:0000256" key="14">
    <source>
        <dbReference type="ARBA" id="ARBA00048179"/>
    </source>
</evidence>
<dbReference type="Proteomes" id="UP000308901">
    <property type="component" value="Unassembled WGS sequence"/>
</dbReference>
<dbReference type="InterPro" id="IPR035965">
    <property type="entry name" value="PAS-like_dom_sf"/>
</dbReference>
<evidence type="ECO:0000256" key="4">
    <source>
        <dbReference type="ARBA" id="ARBA00009406"/>
    </source>
</evidence>
<evidence type="ECO:0000256" key="9">
    <source>
        <dbReference type="ARBA" id="ARBA00022723"/>
    </source>
</evidence>
<evidence type="ECO:0000256" key="11">
    <source>
        <dbReference type="ARBA" id="ARBA00022977"/>
    </source>
</evidence>
<proteinExistence type="inferred from homology"/>
<evidence type="ECO:0000259" key="17">
    <source>
        <dbReference type="PROSITE" id="PS50112"/>
    </source>
</evidence>
<evidence type="ECO:0000313" key="19">
    <source>
        <dbReference type="Proteomes" id="UP000308901"/>
    </source>
</evidence>